<keyword evidence="9 14" id="KW-0472">Membrane</keyword>
<keyword evidence="10" id="KW-0325">Glycoprotein</keyword>
<feature type="transmembrane region" description="Helical" evidence="14">
    <location>
        <begin position="488"/>
        <end position="508"/>
    </location>
</feature>
<keyword evidence="6 14" id="KW-1133">Transmembrane helix</keyword>
<dbReference type="PROSITE" id="PS50297">
    <property type="entry name" value="ANK_REP_REGION"/>
    <property type="match status" value="1"/>
</dbReference>
<dbReference type="InterPro" id="IPR005821">
    <property type="entry name" value="Ion_trans_dom"/>
</dbReference>
<evidence type="ECO:0000256" key="5">
    <source>
        <dbReference type="ARBA" id="ARBA00022737"/>
    </source>
</evidence>
<keyword evidence="3" id="KW-0716">Sensory transduction</keyword>
<feature type="compositionally biased region" description="Low complexity" evidence="13">
    <location>
        <begin position="718"/>
        <end position="729"/>
    </location>
</feature>
<dbReference type="SUPFAM" id="SSF81324">
    <property type="entry name" value="Voltage-gated potassium channels"/>
    <property type="match status" value="1"/>
</dbReference>
<evidence type="ECO:0000256" key="1">
    <source>
        <dbReference type="ARBA" id="ARBA00004141"/>
    </source>
</evidence>
<dbReference type="PANTHER" id="PTHR47143">
    <property type="entry name" value="TRANSIENT RECEPTOR POTENTIAL CATION CHANNEL PROTEIN PAINLESS"/>
    <property type="match status" value="1"/>
</dbReference>
<feature type="region of interest" description="Disordered" evidence="13">
    <location>
        <begin position="704"/>
        <end position="745"/>
    </location>
</feature>
<evidence type="ECO:0000313" key="16">
    <source>
        <dbReference type="EMBL" id="CAL8141798.1"/>
    </source>
</evidence>
<dbReference type="SUPFAM" id="SSF48403">
    <property type="entry name" value="Ankyrin repeat"/>
    <property type="match status" value="1"/>
</dbReference>
<name>A0ABP1S213_9HEXA</name>
<keyword evidence="2" id="KW-0813">Transport</keyword>
<gene>
    <name evidence="16" type="ORF">ODALV1_LOCUS28860</name>
</gene>
<dbReference type="Gene3D" id="1.10.287.70">
    <property type="match status" value="1"/>
</dbReference>
<keyword evidence="8" id="KW-0406">Ion transport</keyword>
<keyword evidence="17" id="KW-1185">Reference proteome</keyword>
<evidence type="ECO:0000256" key="9">
    <source>
        <dbReference type="ARBA" id="ARBA00023136"/>
    </source>
</evidence>
<evidence type="ECO:0000256" key="10">
    <source>
        <dbReference type="ARBA" id="ARBA00023180"/>
    </source>
</evidence>
<evidence type="ECO:0000256" key="3">
    <source>
        <dbReference type="ARBA" id="ARBA00022606"/>
    </source>
</evidence>
<evidence type="ECO:0000256" key="11">
    <source>
        <dbReference type="ARBA" id="ARBA00023303"/>
    </source>
</evidence>
<evidence type="ECO:0000256" key="14">
    <source>
        <dbReference type="SAM" id="Phobius"/>
    </source>
</evidence>
<dbReference type="Pfam" id="PF00520">
    <property type="entry name" value="Ion_trans"/>
    <property type="match status" value="1"/>
</dbReference>
<evidence type="ECO:0000256" key="12">
    <source>
        <dbReference type="PROSITE-ProRule" id="PRU00023"/>
    </source>
</evidence>
<dbReference type="Proteomes" id="UP001642540">
    <property type="component" value="Unassembled WGS sequence"/>
</dbReference>
<dbReference type="InterPro" id="IPR052076">
    <property type="entry name" value="TRP_cation_channel"/>
</dbReference>
<feature type="transmembrane region" description="Helical" evidence="14">
    <location>
        <begin position="528"/>
        <end position="550"/>
    </location>
</feature>
<feature type="compositionally biased region" description="Acidic residues" evidence="13">
    <location>
        <begin position="708"/>
        <end position="717"/>
    </location>
</feature>
<organism evidence="16 17">
    <name type="scientific">Orchesella dallaii</name>
    <dbReference type="NCBI Taxonomy" id="48710"/>
    <lineage>
        <taxon>Eukaryota</taxon>
        <taxon>Metazoa</taxon>
        <taxon>Ecdysozoa</taxon>
        <taxon>Arthropoda</taxon>
        <taxon>Hexapoda</taxon>
        <taxon>Collembola</taxon>
        <taxon>Entomobryomorpha</taxon>
        <taxon>Entomobryoidea</taxon>
        <taxon>Orchesellidae</taxon>
        <taxon>Orchesellinae</taxon>
        <taxon>Orchesella</taxon>
    </lineage>
</organism>
<evidence type="ECO:0000256" key="6">
    <source>
        <dbReference type="ARBA" id="ARBA00022989"/>
    </source>
</evidence>
<keyword evidence="4 14" id="KW-0812">Transmembrane</keyword>
<evidence type="ECO:0000256" key="7">
    <source>
        <dbReference type="ARBA" id="ARBA00023043"/>
    </source>
</evidence>
<feature type="repeat" description="ANK" evidence="12">
    <location>
        <begin position="201"/>
        <end position="233"/>
    </location>
</feature>
<dbReference type="SMART" id="SM00248">
    <property type="entry name" value="ANK"/>
    <property type="match status" value="2"/>
</dbReference>
<feature type="transmembrane region" description="Helical" evidence="14">
    <location>
        <begin position="597"/>
        <end position="617"/>
    </location>
</feature>
<keyword evidence="5" id="KW-0677">Repeat</keyword>
<evidence type="ECO:0000256" key="13">
    <source>
        <dbReference type="SAM" id="MobiDB-lite"/>
    </source>
</evidence>
<keyword evidence="7 12" id="KW-0040">ANK repeat</keyword>
<accession>A0ABP1S213</accession>
<sequence>MDDKELEEIPFIDHSSRRSTTANILGTKKLEATPYEMESDSSKWQIQPRSTLVQDSFLHLPSLESGDNKSLRASNDEIDMPLKIITVPHCSNSINSKTKVNGSEIEGGEDVIEIHRRNSFKFPIHAAAEKGKVKELKHRLVNGDPLHPDFKKRTPLHYACGYASQKTALKMVDLILRSPLGQNTEEDQSRKKRLIDFQDENKETALHIAAKTGHPEVVEKLLFAGADVNLKDKNKMEPLQLIYHSVPTAMIPVFNSSLECKVGDANDQNLILNFDFGSIVGYQDPDDTSHFFDLETKLLSYCLQQSEQKRTAILLHPVVQTFLHLKWKKIRYLLWLSIFYHVVWLLLYTIFTVDLYLIQCPYQMENEASRSQNSLDFEQNSSTTNHANLSEHIDISEVNDTGQHNRDGSNCDVGHHLPLLSTELTVLFVFSVSIAIKELYEMHSTPELKYYFLQLENVGQWLLIGAVFMSAIPVFLNVTSSEIQIYAWQYQASAFGIFLAWALILSQIGKIPKFGIYIEILVKVLKSFVMFMITFASLMIAFMVSFQILMPEKTEFGNFPWGFIKVLVMMTGEINYDDVFYSEESDSQIPFPTATKLLFLAFIAIVTIILFNLLIGLTVSDIQGLQSVAQLSSLSSQLEQIYLMEKFVISKKLQVWLKRFGKNHWLRYFLVTQQENNPQTNMGVDIHISKIPKDLQHKVREVAAPNIIEDDDEDDFETSSAGASRTGSTNEAGTESEISKSNIQNREDLKTQIKEILKELLDELKLQGESKNENGNN</sequence>
<dbReference type="InterPro" id="IPR036770">
    <property type="entry name" value="Ankyrin_rpt-contain_sf"/>
</dbReference>
<keyword evidence="11" id="KW-0407">Ion channel</keyword>
<proteinExistence type="predicted"/>
<feature type="transmembrane region" description="Helical" evidence="14">
    <location>
        <begin position="332"/>
        <end position="351"/>
    </location>
</feature>
<reference evidence="16 17" key="1">
    <citation type="submission" date="2024-08" db="EMBL/GenBank/DDBJ databases">
        <authorList>
            <person name="Cucini C."/>
            <person name="Frati F."/>
        </authorList>
    </citation>
    <scope>NUCLEOTIDE SEQUENCE [LARGE SCALE GENOMIC DNA]</scope>
</reference>
<dbReference type="EMBL" id="CAXLJM020000148">
    <property type="protein sequence ID" value="CAL8141798.1"/>
    <property type="molecule type" value="Genomic_DNA"/>
</dbReference>
<feature type="compositionally biased region" description="Acidic residues" evidence="13">
    <location>
        <begin position="1"/>
        <end position="10"/>
    </location>
</feature>
<comment type="subcellular location">
    <subcellularLocation>
        <location evidence="1">Membrane</location>
        <topology evidence="1">Multi-pass membrane protein</topology>
    </subcellularLocation>
</comment>
<dbReference type="InterPro" id="IPR002110">
    <property type="entry name" value="Ankyrin_rpt"/>
</dbReference>
<dbReference type="PANTHER" id="PTHR47143:SF1">
    <property type="entry name" value="ION_TRANS DOMAIN-CONTAINING PROTEIN"/>
    <property type="match status" value="1"/>
</dbReference>
<feature type="transmembrane region" description="Helical" evidence="14">
    <location>
        <begin position="457"/>
        <end position="476"/>
    </location>
</feature>
<evidence type="ECO:0000256" key="8">
    <source>
        <dbReference type="ARBA" id="ARBA00023065"/>
    </source>
</evidence>
<protein>
    <recommendedName>
        <fullName evidence="15">Ion transport domain-containing protein</fullName>
    </recommendedName>
</protein>
<evidence type="ECO:0000313" key="17">
    <source>
        <dbReference type="Proteomes" id="UP001642540"/>
    </source>
</evidence>
<evidence type="ECO:0000256" key="2">
    <source>
        <dbReference type="ARBA" id="ARBA00022448"/>
    </source>
</evidence>
<dbReference type="Pfam" id="PF12796">
    <property type="entry name" value="Ank_2"/>
    <property type="match status" value="1"/>
</dbReference>
<dbReference type="Gene3D" id="1.25.40.20">
    <property type="entry name" value="Ankyrin repeat-containing domain"/>
    <property type="match status" value="1"/>
</dbReference>
<comment type="caution">
    <text evidence="16">The sequence shown here is derived from an EMBL/GenBank/DDBJ whole genome shotgun (WGS) entry which is preliminary data.</text>
</comment>
<evidence type="ECO:0000256" key="4">
    <source>
        <dbReference type="ARBA" id="ARBA00022692"/>
    </source>
</evidence>
<feature type="domain" description="Ion transport" evidence="15">
    <location>
        <begin position="426"/>
        <end position="627"/>
    </location>
</feature>
<evidence type="ECO:0000259" key="15">
    <source>
        <dbReference type="Pfam" id="PF00520"/>
    </source>
</evidence>
<feature type="region of interest" description="Disordered" evidence="13">
    <location>
        <begin position="1"/>
        <end position="20"/>
    </location>
</feature>
<dbReference type="PROSITE" id="PS50088">
    <property type="entry name" value="ANK_REPEAT"/>
    <property type="match status" value="1"/>
</dbReference>